<feature type="domain" description="ABC transmembrane type-1" evidence="8">
    <location>
        <begin position="75"/>
        <end position="259"/>
    </location>
</feature>
<accession>A0A679JGU6</accession>
<proteinExistence type="inferred from homology"/>
<dbReference type="InterPro" id="IPR000515">
    <property type="entry name" value="MetI-like"/>
</dbReference>
<dbReference type="PANTHER" id="PTHR30151:SF38">
    <property type="entry name" value="ALIPHATIC SULFONATES TRANSPORT PERMEASE PROTEIN SSUC-RELATED"/>
    <property type="match status" value="1"/>
</dbReference>
<name>A0A679JGU6_VARPD</name>
<dbReference type="SUPFAM" id="SSF161098">
    <property type="entry name" value="MetI-like"/>
    <property type="match status" value="1"/>
</dbReference>
<evidence type="ECO:0000313" key="9">
    <source>
        <dbReference type="EMBL" id="CAA2109658.1"/>
    </source>
</evidence>
<feature type="transmembrane region" description="Helical" evidence="7">
    <location>
        <begin position="88"/>
        <end position="110"/>
    </location>
</feature>
<feature type="transmembrane region" description="Helical" evidence="7">
    <location>
        <begin position="57"/>
        <end position="76"/>
    </location>
</feature>
<dbReference type="GO" id="GO:0042918">
    <property type="term" value="P:alkanesulfonate transmembrane transport"/>
    <property type="evidence" value="ECO:0007669"/>
    <property type="project" value="UniProtKB-ARBA"/>
</dbReference>
<dbReference type="FunFam" id="1.10.3720.10:FF:000003">
    <property type="entry name" value="Aliphatic sulfonate ABC transporter permease"/>
    <property type="match status" value="1"/>
</dbReference>
<comment type="similarity">
    <text evidence="7">Belongs to the binding-protein-dependent transport system permease family.</text>
</comment>
<gene>
    <name evidence="9" type="primary">ssuC_16</name>
    <name evidence="9" type="ORF">VVAX_05929</name>
</gene>
<feature type="transmembrane region" description="Helical" evidence="7">
    <location>
        <begin position="241"/>
        <end position="260"/>
    </location>
</feature>
<dbReference type="PROSITE" id="PS50928">
    <property type="entry name" value="ABC_TM1"/>
    <property type="match status" value="1"/>
</dbReference>
<keyword evidence="2 7" id="KW-0813">Transport</keyword>
<dbReference type="RefSeq" id="WP_339093606.1">
    <property type="nucleotide sequence ID" value="NZ_LR743508.1"/>
</dbReference>
<protein>
    <submittedName>
        <fullName evidence="9">Aliphatic sulfonates transport permease protein SsuC</fullName>
    </submittedName>
</protein>
<evidence type="ECO:0000256" key="5">
    <source>
        <dbReference type="ARBA" id="ARBA00022989"/>
    </source>
</evidence>
<feature type="transmembrane region" description="Helical" evidence="7">
    <location>
        <begin position="116"/>
        <end position="138"/>
    </location>
</feature>
<reference evidence="9" key="1">
    <citation type="submission" date="2019-12" db="EMBL/GenBank/DDBJ databases">
        <authorList>
            <person name="Cremers G."/>
        </authorList>
    </citation>
    <scope>NUCLEOTIDE SEQUENCE</scope>
    <source>
        <strain evidence="9">Vvax</strain>
    </source>
</reference>
<comment type="subcellular location">
    <subcellularLocation>
        <location evidence="1 7">Cell membrane</location>
        <topology evidence="1 7">Multi-pass membrane protein</topology>
    </subcellularLocation>
</comment>
<evidence type="ECO:0000256" key="3">
    <source>
        <dbReference type="ARBA" id="ARBA00022475"/>
    </source>
</evidence>
<evidence type="ECO:0000256" key="7">
    <source>
        <dbReference type="RuleBase" id="RU363032"/>
    </source>
</evidence>
<evidence type="ECO:0000256" key="2">
    <source>
        <dbReference type="ARBA" id="ARBA00022448"/>
    </source>
</evidence>
<dbReference type="CDD" id="cd06261">
    <property type="entry name" value="TM_PBP2"/>
    <property type="match status" value="1"/>
</dbReference>
<dbReference type="Gene3D" id="1.10.3720.10">
    <property type="entry name" value="MetI-like"/>
    <property type="match status" value="1"/>
</dbReference>
<keyword evidence="4 7" id="KW-0812">Transmembrane</keyword>
<evidence type="ECO:0000259" key="8">
    <source>
        <dbReference type="PROSITE" id="PS50928"/>
    </source>
</evidence>
<feature type="transmembrane region" description="Helical" evidence="7">
    <location>
        <begin position="145"/>
        <end position="164"/>
    </location>
</feature>
<organism evidence="9">
    <name type="scientific">Variovorax paradoxus</name>
    <dbReference type="NCBI Taxonomy" id="34073"/>
    <lineage>
        <taxon>Bacteria</taxon>
        <taxon>Pseudomonadati</taxon>
        <taxon>Pseudomonadota</taxon>
        <taxon>Betaproteobacteria</taxon>
        <taxon>Burkholderiales</taxon>
        <taxon>Comamonadaceae</taxon>
        <taxon>Variovorax</taxon>
    </lineage>
</organism>
<feature type="transmembrane region" description="Helical" evidence="7">
    <location>
        <begin position="27"/>
        <end position="45"/>
    </location>
</feature>
<evidence type="ECO:0000256" key="1">
    <source>
        <dbReference type="ARBA" id="ARBA00004651"/>
    </source>
</evidence>
<dbReference type="EMBL" id="LR743508">
    <property type="protein sequence ID" value="CAA2109658.1"/>
    <property type="molecule type" value="Genomic_DNA"/>
</dbReference>
<dbReference type="PANTHER" id="PTHR30151">
    <property type="entry name" value="ALKANE SULFONATE ABC TRANSPORTER-RELATED, MEMBRANE SUBUNIT"/>
    <property type="match status" value="1"/>
</dbReference>
<dbReference type="InterPro" id="IPR035906">
    <property type="entry name" value="MetI-like_sf"/>
</dbReference>
<evidence type="ECO:0000256" key="6">
    <source>
        <dbReference type="ARBA" id="ARBA00023136"/>
    </source>
</evidence>
<keyword evidence="5 7" id="KW-1133">Transmembrane helix</keyword>
<keyword evidence="6 7" id="KW-0472">Membrane</keyword>
<dbReference type="AlphaFoldDB" id="A0A679JGU6"/>
<keyword evidence="3" id="KW-1003">Cell membrane</keyword>
<dbReference type="Pfam" id="PF00528">
    <property type="entry name" value="BPD_transp_1"/>
    <property type="match status" value="1"/>
</dbReference>
<sequence length="270" mass="28690">MSDSSLVLEPARRPVPFRGGGFAPRRLPVVSTAGIALIVLAWQAASSLGWVDPVFLPSPWVILQILWKLLFAGVLWNHLIASLTRLGIGWSSGACAGILAGLALGLYSAARSVGVPLVSALITIPKVALLPLFIVWFGIGEWSKIMIIAFGVFFPTVISTYGAVDNVSKNLIRMAQSFEVDNASIVRKVVLPAALPGILSGCRLSVSIGIILLVTAEMIGSNEGIGAFILAAGNLYQVDRLLAGVALLSLIGLLLSAAITRAERRWLDWR</sequence>
<dbReference type="GO" id="GO:0005886">
    <property type="term" value="C:plasma membrane"/>
    <property type="evidence" value="ECO:0007669"/>
    <property type="project" value="UniProtKB-SubCell"/>
</dbReference>
<evidence type="ECO:0000256" key="4">
    <source>
        <dbReference type="ARBA" id="ARBA00022692"/>
    </source>
</evidence>